<dbReference type="PANTHER" id="PTHR21562:SF93">
    <property type="entry name" value="PECTIN ACETYLESTERASE 8"/>
    <property type="match status" value="1"/>
</dbReference>
<dbReference type="GO" id="GO:0009505">
    <property type="term" value="C:plant-type cell wall"/>
    <property type="evidence" value="ECO:0007669"/>
    <property type="project" value="TreeGrafter"/>
</dbReference>
<dbReference type="GO" id="GO:0071555">
    <property type="term" value="P:cell wall organization"/>
    <property type="evidence" value="ECO:0007669"/>
    <property type="project" value="UniProtKB-KW"/>
</dbReference>
<dbReference type="Pfam" id="PF03283">
    <property type="entry name" value="PAE"/>
    <property type="match status" value="1"/>
</dbReference>
<comment type="function">
    <text evidence="1 6">Hydrolyzes acetyl esters in homogalacturonan regions of pectin. In type I primary cell wall, galacturonic acid residues of pectin can be acetylated at the O-2 and O-3 positions. Decreasing the degree of acetylation of pectin gels in vitro alters their physical properties.</text>
</comment>
<evidence type="ECO:0000256" key="5">
    <source>
        <dbReference type="ARBA" id="ARBA00023316"/>
    </source>
</evidence>
<gene>
    <name evidence="7" type="ORF">OLEA9_A086914</name>
</gene>
<evidence type="ECO:0000256" key="4">
    <source>
        <dbReference type="ARBA" id="ARBA00022512"/>
    </source>
</evidence>
<comment type="similarity">
    <text evidence="3 6">Belongs to the pectinacetylesterase family.</text>
</comment>
<evidence type="ECO:0000256" key="1">
    <source>
        <dbReference type="ARBA" id="ARBA00003534"/>
    </source>
</evidence>
<keyword evidence="6" id="KW-0964">Secreted</keyword>
<name>A0A8S0TM04_OLEEU</name>
<reference evidence="7 8" key="1">
    <citation type="submission" date="2019-12" db="EMBL/GenBank/DDBJ databases">
        <authorList>
            <person name="Alioto T."/>
            <person name="Alioto T."/>
            <person name="Gomez Garrido J."/>
        </authorList>
    </citation>
    <scope>NUCLEOTIDE SEQUENCE [LARGE SCALE GENOMIC DNA]</scope>
</reference>
<dbReference type="InterPro" id="IPR004963">
    <property type="entry name" value="PAE/NOTUM"/>
</dbReference>
<dbReference type="OrthoDB" id="1703246at2759"/>
<comment type="subcellular location">
    <subcellularLocation>
        <location evidence="2 6">Secreted</location>
        <location evidence="2 6">Cell wall</location>
    </subcellularLocation>
</comment>
<organism evidence="7 8">
    <name type="scientific">Olea europaea subsp. europaea</name>
    <dbReference type="NCBI Taxonomy" id="158383"/>
    <lineage>
        <taxon>Eukaryota</taxon>
        <taxon>Viridiplantae</taxon>
        <taxon>Streptophyta</taxon>
        <taxon>Embryophyta</taxon>
        <taxon>Tracheophyta</taxon>
        <taxon>Spermatophyta</taxon>
        <taxon>Magnoliopsida</taxon>
        <taxon>eudicotyledons</taxon>
        <taxon>Gunneridae</taxon>
        <taxon>Pentapetalae</taxon>
        <taxon>asterids</taxon>
        <taxon>lamiids</taxon>
        <taxon>Lamiales</taxon>
        <taxon>Oleaceae</taxon>
        <taxon>Oleeae</taxon>
        <taxon>Olea</taxon>
    </lineage>
</organism>
<dbReference type="PANTHER" id="PTHR21562">
    <property type="entry name" value="NOTUM-RELATED"/>
    <property type="match status" value="1"/>
</dbReference>
<protein>
    <recommendedName>
        <fullName evidence="6">Pectin acetylesterase</fullName>
        <ecNumber evidence="6">3.1.1.-</ecNumber>
    </recommendedName>
</protein>
<dbReference type="Gramene" id="OE9A086914T3">
    <property type="protein sequence ID" value="OE9A086914C3"/>
    <property type="gene ID" value="OE9A086914"/>
</dbReference>
<comment type="caution">
    <text evidence="7">The sequence shown here is derived from an EMBL/GenBank/DDBJ whole genome shotgun (WGS) entry which is preliminary data.</text>
</comment>
<feature type="non-terminal residue" evidence="7">
    <location>
        <position position="179"/>
    </location>
</feature>
<proteinExistence type="inferred from homology"/>
<dbReference type="EC" id="3.1.1.-" evidence="6"/>
<keyword evidence="5 6" id="KW-0961">Cell wall biogenesis/degradation</keyword>
<dbReference type="Proteomes" id="UP000594638">
    <property type="component" value="Unassembled WGS sequence"/>
</dbReference>
<evidence type="ECO:0000313" key="8">
    <source>
        <dbReference type="Proteomes" id="UP000594638"/>
    </source>
</evidence>
<keyword evidence="6" id="KW-0378">Hydrolase</keyword>
<keyword evidence="4 6" id="KW-0134">Cell wall</keyword>
<evidence type="ECO:0000256" key="3">
    <source>
        <dbReference type="ARBA" id="ARBA00005784"/>
    </source>
</evidence>
<evidence type="ECO:0000256" key="2">
    <source>
        <dbReference type="ARBA" id="ARBA00004191"/>
    </source>
</evidence>
<dbReference type="EMBL" id="CACTIH010006102">
    <property type="protein sequence ID" value="CAA3004143.1"/>
    <property type="molecule type" value="Genomic_DNA"/>
</dbReference>
<keyword evidence="8" id="KW-1185">Reference proteome</keyword>
<evidence type="ECO:0000256" key="6">
    <source>
        <dbReference type="RuleBase" id="RU363114"/>
    </source>
</evidence>
<sequence length="179" mass="20214">PLFRLRTTTTLLLSTRRIQYHHGSPAILFRIERACESSSMMNGRLQEFLYILVCMLIMIRTEEFLVDITYVQSAVAKGAGKTLRCSECCGKRSRQNIKDGSPPAYHFDRGSRAGINNWLVHIEGGGWCNNVTTCLERKDNCLGSFKKMAKQVVFSGILSNKIEFNPGLLKNYSKAFPVN</sequence>
<dbReference type="AlphaFoldDB" id="A0A8S0TM04"/>
<accession>A0A8S0TM04</accession>
<dbReference type="GO" id="GO:0052793">
    <property type="term" value="F:pectin acetylesterase activity"/>
    <property type="evidence" value="ECO:0007669"/>
    <property type="project" value="TreeGrafter"/>
</dbReference>
<evidence type="ECO:0000313" key="7">
    <source>
        <dbReference type="EMBL" id="CAA3004143.1"/>
    </source>
</evidence>